<feature type="compositionally biased region" description="Low complexity" evidence="1">
    <location>
        <begin position="178"/>
        <end position="219"/>
    </location>
</feature>
<accession>A0A212RB90</accession>
<evidence type="ECO:0000313" key="2">
    <source>
        <dbReference type="EMBL" id="SNB69335.1"/>
    </source>
</evidence>
<protein>
    <submittedName>
        <fullName evidence="2">Uncharacterized protein</fullName>
    </submittedName>
</protein>
<feature type="region of interest" description="Disordered" evidence="1">
    <location>
        <begin position="164"/>
        <end position="219"/>
    </location>
</feature>
<gene>
    <name evidence="2" type="ORF">SAMN06265338_103201</name>
</gene>
<keyword evidence="3" id="KW-1185">Reference proteome</keyword>
<evidence type="ECO:0000313" key="3">
    <source>
        <dbReference type="Proteomes" id="UP000198418"/>
    </source>
</evidence>
<reference evidence="3" key="1">
    <citation type="submission" date="2017-06" db="EMBL/GenBank/DDBJ databases">
        <authorList>
            <person name="Varghese N."/>
            <person name="Submissions S."/>
        </authorList>
    </citation>
    <scope>NUCLEOTIDE SEQUENCE [LARGE SCALE GENOMIC DNA]</scope>
    <source>
        <strain evidence="3">DSM 137</strain>
    </source>
</reference>
<organism evidence="2 3">
    <name type="scientific">Rhodoblastus acidophilus</name>
    <name type="common">Rhodopseudomonas acidophila</name>
    <dbReference type="NCBI Taxonomy" id="1074"/>
    <lineage>
        <taxon>Bacteria</taxon>
        <taxon>Pseudomonadati</taxon>
        <taxon>Pseudomonadota</taxon>
        <taxon>Alphaproteobacteria</taxon>
        <taxon>Hyphomicrobiales</taxon>
        <taxon>Rhodoblastaceae</taxon>
        <taxon>Rhodoblastus</taxon>
    </lineage>
</organism>
<proteinExistence type="predicted"/>
<dbReference type="EMBL" id="FYDG01000003">
    <property type="protein sequence ID" value="SNB69335.1"/>
    <property type="molecule type" value="Genomic_DNA"/>
</dbReference>
<evidence type="ECO:0000256" key="1">
    <source>
        <dbReference type="SAM" id="MobiDB-lite"/>
    </source>
</evidence>
<name>A0A212RB90_RHOAC</name>
<sequence>MDIEGLRAKAAAVVAKAAYHSAGNFVAIYHDATEDSLAWPTCGTGSLTADARDAAQEKLAGFVRANPNAPAEALYRYAHGQEVHSADVDGFAECPLAYRTGYCAFATLILLGDGLIAQDIARLEAWEQSKTVIPAAALAEKEEDTILELVPDPLAKRDDVQLVQVETPAASPSAGPTDGQSAAGAAAPASDAAPIGDTAAPAAPQEPASAPASDPSKAT</sequence>
<dbReference type="RefSeq" id="WP_088520319.1">
    <property type="nucleotide sequence ID" value="NZ_FYDG01000003.1"/>
</dbReference>
<dbReference type="Proteomes" id="UP000198418">
    <property type="component" value="Unassembled WGS sequence"/>
</dbReference>
<dbReference type="AlphaFoldDB" id="A0A212RB90"/>